<dbReference type="RefSeq" id="WP_087010912.1">
    <property type="nucleotide sequence ID" value="NZ_FUUY01000001.1"/>
</dbReference>
<evidence type="ECO:0000313" key="1">
    <source>
        <dbReference type="EMBL" id="SJX20841.1"/>
    </source>
</evidence>
<accession>A0A1R7Q994</accession>
<dbReference type="Proteomes" id="UP000196240">
    <property type="component" value="Unassembled WGS sequence"/>
</dbReference>
<dbReference type="EMBL" id="FUUY01000001">
    <property type="protein sequence ID" value="SJX20841.1"/>
    <property type="molecule type" value="Genomic_DNA"/>
</dbReference>
<sequence>MNDFFMASNRPVKVGELSVHQLQMHNFDEWSGAAQVIKDFLNNHPDETAQMIFDAHSFESTQLIAHCLQHNIEQVIDLFKKQDELNVLLLDAVIKVNDAFFSEPKPKHRDDVDPRKKSSWYDVFQLLVSNGHSHECIMQMSYGSFRHYLKAAQKAERMKMRNFAIATRSQNAINKKFNEFIKSLEKDQ</sequence>
<name>A0A1R7Q994_ACIJO</name>
<gene>
    <name evidence="1" type="ORF">ACNJC6_00439</name>
</gene>
<protein>
    <submittedName>
        <fullName evidence="1">Uncharacterized protein</fullName>
    </submittedName>
</protein>
<organism evidence="1 2">
    <name type="scientific">Acinetobacter johnsonii</name>
    <dbReference type="NCBI Taxonomy" id="40214"/>
    <lineage>
        <taxon>Bacteria</taxon>
        <taxon>Pseudomonadati</taxon>
        <taxon>Pseudomonadota</taxon>
        <taxon>Gammaproteobacteria</taxon>
        <taxon>Moraxellales</taxon>
        <taxon>Moraxellaceae</taxon>
        <taxon>Acinetobacter</taxon>
    </lineage>
</organism>
<proteinExistence type="predicted"/>
<dbReference type="AlphaFoldDB" id="A0A1R7Q994"/>
<reference evidence="1 2" key="1">
    <citation type="submission" date="2017-02" db="EMBL/GenBank/DDBJ databases">
        <authorList>
            <person name="Peterson S.W."/>
        </authorList>
    </citation>
    <scope>NUCLEOTIDE SEQUENCE [LARGE SCALE GENOMIC DNA]</scope>
    <source>
        <strain evidence="1">C6</strain>
    </source>
</reference>
<evidence type="ECO:0000313" key="2">
    <source>
        <dbReference type="Proteomes" id="UP000196240"/>
    </source>
</evidence>